<evidence type="ECO:0000313" key="2">
    <source>
        <dbReference type="Proteomes" id="UP000199227"/>
    </source>
</evidence>
<evidence type="ECO:0000313" key="1">
    <source>
        <dbReference type="EMBL" id="SFP58981.1"/>
    </source>
</evidence>
<dbReference type="RefSeq" id="WP_092913015.1">
    <property type="nucleotide sequence ID" value="NZ_FOXB01000027.1"/>
</dbReference>
<dbReference type="PANTHER" id="PTHR30087">
    <property type="entry name" value="INNER MEMBRANE PROTEIN"/>
    <property type="match status" value="1"/>
</dbReference>
<accession>A0A1I5RL46</accession>
<dbReference type="Pfam" id="PF04463">
    <property type="entry name" value="2-thiour_desulf"/>
    <property type="match status" value="1"/>
</dbReference>
<name>A0A1I5RL46_9BACT</name>
<dbReference type="EMBL" id="FOXB01000027">
    <property type="protein sequence ID" value="SFP58981.1"/>
    <property type="molecule type" value="Genomic_DNA"/>
</dbReference>
<sequence>MKQNKKVAVSACLAGHNCRYNAELKGNPEVMQKLKEEDCEIILFCPEDTCFGTPREAMDLTQTDEGIKALTKFSKEDRTEPIADYAINFFNQNPDIDLFIGKARSPSCGVCTARVYDEEGNLLSDKEAGIMAAEAKAQGLKTIDDEKYIDIK</sequence>
<dbReference type="STRING" id="223786.SAMN05216234_12722"/>
<dbReference type="InterPro" id="IPR007553">
    <property type="entry name" value="2-thiour_desulf"/>
</dbReference>
<dbReference type="OrthoDB" id="495783at2"/>
<organism evidence="1 2">
    <name type="scientific">Hydrogenimonas thermophila</name>
    <dbReference type="NCBI Taxonomy" id="223786"/>
    <lineage>
        <taxon>Bacteria</taxon>
        <taxon>Pseudomonadati</taxon>
        <taxon>Campylobacterota</taxon>
        <taxon>Epsilonproteobacteria</taxon>
        <taxon>Campylobacterales</taxon>
        <taxon>Hydrogenimonadaceae</taxon>
        <taxon>Hydrogenimonas</taxon>
    </lineage>
</organism>
<keyword evidence="2" id="KW-1185">Reference proteome</keyword>
<protein>
    <submittedName>
        <fullName evidence="1">Uncharacterized conserved protein YbbK, DUF523 family</fullName>
    </submittedName>
</protein>
<proteinExistence type="predicted"/>
<dbReference type="PANTHER" id="PTHR30087:SF0">
    <property type="entry name" value="INNER MEMBRANE PROTEIN"/>
    <property type="match status" value="1"/>
</dbReference>
<dbReference type="Proteomes" id="UP000199227">
    <property type="component" value="Unassembled WGS sequence"/>
</dbReference>
<dbReference type="AlphaFoldDB" id="A0A1I5RL46"/>
<gene>
    <name evidence="1" type="ORF">SAMN05216234_12722</name>
</gene>
<reference evidence="1 2" key="1">
    <citation type="submission" date="2016-10" db="EMBL/GenBank/DDBJ databases">
        <authorList>
            <person name="de Groot N.N."/>
        </authorList>
    </citation>
    <scope>NUCLEOTIDE SEQUENCE [LARGE SCALE GENOMIC DNA]</scope>
    <source>
        <strain evidence="1 2">EP1-55-1</strain>
    </source>
</reference>